<dbReference type="Pfam" id="PF13393">
    <property type="entry name" value="tRNA-synt_His"/>
    <property type="match status" value="1"/>
</dbReference>
<feature type="binding site" evidence="11">
    <location>
        <position position="148"/>
    </location>
    <ligand>
        <name>L-histidine</name>
        <dbReference type="ChEBI" id="CHEBI:57595"/>
    </ligand>
</feature>
<name>A0A495DM23_9PROT</name>
<feature type="binding site" evidence="11">
    <location>
        <position position="311"/>
    </location>
    <ligand>
        <name>L-histidine</name>
        <dbReference type="ChEBI" id="CHEBI:57595"/>
    </ligand>
</feature>
<feature type="binding site" evidence="11">
    <location>
        <begin position="100"/>
        <end position="102"/>
    </location>
    <ligand>
        <name>L-histidine</name>
        <dbReference type="ChEBI" id="CHEBI:57595"/>
    </ligand>
</feature>
<comment type="subcellular location">
    <subcellularLocation>
        <location evidence="10">Cytoplasm</location>
    </subcellularLocation>
</comment>
<evidence type="ECO:0000256" key="12">
    <source>
        <dbReference type="SAM" id="MobiDB-lite"/>
    </source>
</evidence>
<proteinExistence type="inferred from homology"/>
<dbReference type="AlphaFoldDB" id="A0A495DM23"/>
<comment type="catalytic activity">
    <reaction evidence="9 10">
        <text>tRNA(His) + L-histidine + ATP = L-histidyl-tRNA(His) + AMP + diphosphate + H(+)</text>
        <dbReference type="Rhea" id="RHEA:17313"/>
        <dbReference type="Rhea" id="RHEA-COMP:9665"/>
        <dbReference type="Rhea" id="RHEA-COMP:9689"/>
        <dbReference type="ChEBI" id="CHEBI:15378"/>
        <dbReference type="ChEBI" id="CHEBI:30616"/>
        <dbReference type="ChEBI" id="CHEBI:33019"/>
        <dbReference type="ChEBI" id="CHEBI:57595"/>
        <dbReference type="ChEBI" id="CHEBI:78442"/>
        <dbReference type="ChEBI" id="CHEBI:78527"/>
        <dbReference type="ChEBI" id="CHEBI:456215"/>
        <dbReference type="EC" id="6.1.1.21"/>
    </reaction>
</comment>
<dbReference type="SUPFAM" id="SSF55681">
    <property type="entry name" value="Class II aaRS and biotin synthetases"/>
    <property type="match status" value="1"/>
</dbReference>
<dbReference type="Proteomes" id="UP000273675">
    <property type="component" value="Unassembled WGS sequence"/>
</dbReference>
<keyword evidence="4 10" id="KW-0436">Ligase</keyword>
<dbReference type="InterPro" id="IPR004516">
    <property type="entry name" value="HisRS/HisZ"/>
</dbReference>
<dbReference type="PROSITE" id="PS50862">
    <property type="entry name" value="AA_TRNA_LIGASE_II"/>
    <property type="match status" value="1"/>
</dbReference>
<keyword evidence="8 10" id="KW-0030">Aminoacyl-tRNA synthetase</keyword>
<dbReference type="EC" id="6.1.1.21" evidence="10"/>
<dbReference type="CDD" id="cd00773">
    <property type="entry name" value="HisRS-like_core"/>
    <property type="match status" value="1"/>
</dbReference>
<dbReference type="GO" id="GO:0004821">
    <property type="term" value="F:histidine-tRNA ligase activity"/>
    <property type="evidence" value="ECO:0007669"/>
    <property type="project" value="UniProtKB-UniRule"/>
</dbReference>
<dbReference type="PANTHER" id="PTHR11476">
    <property type="entry name" value="HISTIDYL-TRNA SYNTHETASE"/>
    <property type="match status" value="1"/>
</dbReference>
<reference evidence="14 15" key="1">
    <citation type="submission" date="2018-10" db="EMBL/GenBank/DDBJ databases">
        <title>Genomic Encyclopedia of Type Strains, Phase IV (KMG-IV): sequencing the most valuable type-strain genomes for metagenomic binning, comparative biology and taxonomic classification.</title>
        <authorList>
            <person name="Goeker M."/>
        </authorList>
    </citation>
    <scope>NUCLEOTIDE SEQUENCE [LARGE SCALE GENOMIC DNA]</scope>
    <source>
        <strain evidence="14 15">DSM 4734</strain>
    </source>
</reference>
<dbReference type="PIRSF" id="PIRSF001549">
    <property type="entry name" value="His-tRNA_synth"/>
    <property type="match status" value="1"/>
</dbReference>
<dbReference type="PANTHER" id="PTHR11476:SF7">
    <property type="entry name" value="HISTIDINE--TRNA LIGASE"/>
    <property type="match status" value="1"/>
</dbReference>
<dbReference type="NCBIfam" id="TIGR00442">
    <property type="entry name" value="hisS"/>
    <property type="match status" value="1"/>
</dbReference>
<evidence type="ECO:0000259" key="13">
    <source>
        <dbReference type="PROSITE" id="PS50862"/>
    </source>
</evidence>
<dbReference type="Pfam" id="PF03129">
    <property type="entry name" value="HGTP_anticodon"/>
    <property type="match status" value="1"/>
</dbReference>
<evidence type="ECO:0000313" key="15">
    <source>
        <dbReference type="Proteomes" id="UP000273675"/>
    </source>
</evidence>
<feature type="binding site" evidence="11">
    <location>
        <begin position="315"/>
        <end position="316"/>
    </location>
    <ligand>
        <name>L-histidine</name>
        <dbReference type="ChEBI" id="CHEBI:57595"/>
    </ligand>
</feature>
<keyword evidence="3 10" id="KW-0963">Cytoplasm</keyword>
<feature type="domain" description="Aminoacyl-transfer RNA synthetases class-II family profile" evidence="13">
    <location>
        <begin position="37"/>
        <end position="389"/>
    </location>
</feature>
<dbReference type="Gene3D" id="3.30.930.10">
    <property type="entry name" value="Bira Bifunctional Protein, Domain 2"/>
    <property type="match status" value="1"/>
</dbReference>
<dbReference type="SUPFAM" id="SSF52954">
    <property type="entry name" value="Class II aaRS ABD-related"/>
    <property type="match status" value="1"/>
</dbReference>
<feature type="binding site" evidence="11">
    <location>
        <position position="130"/>
    </location>
    <ligand>
        <name>L-histidine</name>
        <dbReference type="ChEBI" id="CHEBI:57595"/>
    </ligand>
</feature>
<keyword evidence="7 10" id="KW-0648">Protein biosynthesis</keyword>
<dbReference type="CDD" id="cd00859">
    <property type="entry name" value="HisRS_anticodon"/>
    <property type="match status" value="1"/>
</dbReference>
<dbReference type="InterPro" id="IPR045864">
    <property type="entry name" value="aa-tRNA-synth_II/BPL/LPL"/>
</dbReference>
<dbReference type="GO" id="GO:0005737">
    <property type="term" value="C:cytoplasm"/>
    <property type="evidence" value="ECO:0007669"/>
    <property type="project" value="UniProtKB-SubCell"/>
</dbReference>
<accession>A0A495DM23</accession>
<protein>
    <recommendedName>
        <fullName evidence="10">Histidine--tRNA ligase</fullName>
        <ecNumber evidence="10">6.1.1.21</ecNumber>
    </recommendedName>
    <alternativeName>
        <fullName evidence="10">Histidyl-tRNA synthetase</fullName>
        <shortName evidence="10">HisRS</shortName>
    </alternativeName>
</protein>
<evidence type="ECO:0000256" key="9">
    <source>
        <dbReference type="ARBA" id="ARBA00047639"/>
    </source>
</evidence>
<dbReference type="GO" id="GO:0005524">
    <property type="term" value="F:ATP binding"/>
    <property type="evidence" value="ECO:0007669"/>
    <property type="project" value="UniProtKB-UniRule"/>
</dbReference>
<gene>
    <name evidence="10" type="primary">hisS</name>
    <name evidence="14" type="ORF">C7435_0415</name>
</gene>
<feature type="compositionally biased region" description="Basic residues" evidence="12">
    <location>
        <begin position="17"/>
        <end position="26"/>
    </location>
</feature>
<feature type="region of interest" description="Disordered" evidence="12">
    <location>
        <begin position="1"/>
        <end position="31"/>
    </location>
</feature>
<evidence type="ECO:0000256" key="4">
    <source>
        <dbReference type="ARBA" id="ARBA00022598"/>
    </source>
</evidence>
<dbReference type="InterPro" id="IPR041715">
    <property type="entry name" value="HisRS-like_core"/>
</dbReference>
<evidence type="ECO:0000256" key="5">
    <source>
        <dbReference type="ARBA" id="ARBA00022741"/>
    </source>
</evidence>
<dbReference type="InterPro" id="IPR036621">
    <property type="entry name" value="Anticodon-bd_dom_sf"/>
</dbReference>
<comment type="similarity">
    <text evidence="1 10">Belongs to the class-II aminoacyl-tRNA synthetase family.</text>
</comment>
<keyword evidence="5 10" id="KW-0547">Nucleotide-binding</keyword>
<comment type="caution">
    <text evidence="14">The sequence shown here is derived from an EMBL/GenBank/DDBJ whole genome shotgun (WGS) entry which is preliminary data.</text>
</comment>
<comment type="subunit">
    <text evidence="2 10">Homodimer.</text>
</comment>
<keyword evidence="6 10" id="KW-0067">ATP-binding</keyword>
<dbReference type="GO" id="GO:0006427">
    <property type="term" value="P:histidyl-tRNA aminoacylation"/>
    <property type="evidence" value="ECO:0007669"/>
    <property type="project" value="UniProtKB-UniRule"/>
</dbReference>
<organism evidence="14 15">
    <name type="scientific">Maricaulis maris</name>
    <dbReference type="NCBI Taxonomy" id="74318"/>
    <lineage>
        <taxon>Bacteria</taxon>
        <taxon>Pseudomonadati</taxon>
        <taxon>Pseudomonadota</taxon>
        <taxon>Alphaproteobacteria</taxon>
        <taxon>Maricaulales</taxon>
        <taxon>Maricaulaceae</taxon>
        <taxon>Maricaulis</taxon>
    </lineage>
</organism>
<evidence type="ECO:0000256" key="6">
    <source>
        <dbReference type="ARBA" id="ARBA00022840"/>
    </source>
</evidence>
<dbReference type="EMBL" id="RBIM01000001">
    <property type="protein sequence ID" value="RKR03972.1"/>
    <property type="molecule type" value="Genomic_DNA"/>
</dbReference>
<evidence type="ECO:0000256" key="2">
    <source>
        <dbReference type="ARBA" id="ARBA00011738"/>
    </source>
</evidence>
<evidence type="ECO:0000313" key="14">
    <source>
        <dbReference type="EMBL" id="RKR03972.1"/>
    </source>
</evidence>
<evidence type="ECO:0000256" key="7">
    <source>
        <dbReference type="ARBA" id="ARBA00022917"/>
    </source>
</evidence>
<evidence type="ECO:0000256" key="10">
    <source>
        <dbReference type="HAMAP-Rule" id="MF_00127"/>
    </source>
</evidence>
<evidence type="ECO:0000256" key="11">
    <source>
        <dbReference type="PIRSR" id="PIRSR001549-1"/>
    </source>
</evidence>
<dbReference type="Gene3D" id="3.40.50.800">
    <property type="entry name" value="Anticodon-binding domain"/>
    <property type="match status" value="1"/>
</dbReference>
<feature type="binding site" evidence="11">
    <location>
        <position position="144"/>
    </location>
    <ligand>
        <name>L-histidine</name>
        <dbReference type="ChEBI" id="CHEBI:57595"/>
    </ligand>
</feature>
<evidence type="ECO:0000256" key="1">
    <source>
        <dbReference type="ARBA" id="ARBA00008226"/>
    </source>
</evidence>
<dbReference type="HAMAP" id="MF_00127">
    <property type="entry name" value="His_tRNA_synth"/>
    <property type="match status" value="1"/>
</dbReference>
<evidence type="ECO:0000256" key="3">
    <source>
        <dbReference type="ARBA" id="ARBA00022490"/>
    </source>
</evidence>
<dbReference type="InterPro" id="IPR006195">
    <property type="entry name" value="aa-tRNA-synth_II"/>
</dbReference>
<dbReference type="InterPro" id="IPR015807">
    <property type="entry name" value="His-tRNA-ligase"/>
</dbReference>
<dbReference type="InterPro" id="IPR004154">
    <property type="entry name" value="Anticodon-bd"/>
</dbReference>
<evidence type="ECO:0000256" key="8">
    <source>
        <dbReference type="ARBA" id="ARBA00023146"/>
    </source>
</evidence>
<sequence>MQGRATGKPEIVMSAKKPFRPKARRPRGFEDRSGSVLRVERHLVETASRIYDDWGFEPLQTSAFEYADALGKFLPDEERPNEGVFALEDDDGQWLSLRYDHTAPLARFVAENYQDLNKPYRRYQAGDVWRNEKPGPGRFRQFVQCDADTVGASSPSADAEMIALAADVMRAVGLADGDYVVRVNDRRILDGVLETIGAADPERRMRVLRAADKLDRLGREGVALLLGEGRKDESGDFTEGAKLDAAGIDTVLGFLDAGGGSRGDVIARLEPLIGTSQTGKAGLAALAEIDAVLTAIGVDVDRALFDPSVVRGLGYYTGPVFEAELLAQATYDDGAPIQFGSVGGGGRYDDLVSRFTGQAVPATGFSFGVSRFAAALSALGLTGAVEEKPLVLVVASEKDRSADYLAMARELRAAGFRAEAFVGSGNMGKQMKYADRRGAVAAVIIGSDEREQGLVTIKDLKLGARLAADISDNKQWREEQPAQETVSRETWISAVAAVVQRNK</sequence>
<dbReference type="InterPro" id="IPR033656">
    <property type="entry name" value="HisRS_anticodon"/>
</dbReference>